<protein>
    <submittedName>
        <fullName evidence="1">Uncharacterized protein</fullName>
    </submittedName>
</protein>
<dbReference type="EMBL" id="GGEC01055607">
    <property type="protein sequence ID" value="MBX36091.1"/>
    <property type="molecule type" value="Transcribed_RNA"/>
</dbReference>
<name>A0A2P2N0X5_RHIMU</name>
<evidence type="ECO:0000313" key="1">
    <source>
        <dbReference type="EMBL" id="MBX36091.1"/>
    </source>
</evidence>
<dbReference type="AlphaFoldDB" id="A0A2P2N0X5"/>
<proteinExistence type="predicted"/>
<organism evidence="1">
    <name type="scientific">Rhizophora mucronata</name>
    <name type="common">Asiatic mangrove</name>
    <dbReference type="NCBI Taxonomy" id="61149"/>
    <lineage>
        <taxon>Eukaryota</taxon>
        <taxon>Viridiplantae</taxon>
        <taxon>Streptophyta</taxon>
        <taxon>Embryophyta</taxon>
        <taxon>Tracheophyta</taxon>
        <taxon>Spermatophyta</taxon>
        <taxon>Magnoliopsida</taxon>
        <taxon>eudicotyledons</taxon>
        <taxon>Gunneridae</taxon>
        <taxon>Pentapetalae</taxon>
        <taxon>rosids</taxon>
        <taxon>fabids</taxon>
        <taxon>Malpighiales</taxon>
        <taxon>Rhizophoraceae</taxon>
        <taxon>Rhizophora</taxon>
    </lineage>
</organism>
<sequence length="24" mass="2857">MEQAWPLSSFSCLCSAWKLFVFLY</sequence>
<accession>A0A2P2N0X5</accession>
<reference evidence="1" key="1">
    <citation type="submission" date="2018-02" db="EMBL/GenBank/DDBJ databases">
        <title>Rhizophora mucronata_Transcriptome.</title>
        <authorList>
            <person name="Meera S.P."/>
            <person name="Sreeshan A."/>
            <person name="Augustine A."/>
        </authorList>
    </citation>
    <scope>NUCLEOTIDE SEQUENCE</scope>
    <source>
        <tissue evidence="1">Leaf</tissue>
    </source>
</reference>